<keyword evidence="4 9" id="KW-0547">Nucleotide-binding</keyword>
<dbReference type="Gene3D" id="1.10.510.10">
    <property type="entry name" value="Transferase(Phosphotransferase) domain 1"/>
    <property type="match status" value="1"/>
</dbReference>
<reference evidence="13" key="1">
    <citation type="submission" date="2021-02" db="EMBL/GenBank/DDBJ databases">
        <authorList>
            <person name="Nowell W R."/>
        </authorList>
    </citation>
    <scope>NUCLEOTIDE SEQUENCE</scope>
</reference>
<comment type="caution">
    <text evidence="13">The sequence shown here is derived from an EMBL/GenBank/DDBJ whole genome shotgun (WGS) entry which is preliminary data.</text>
</comment>
<keyword evidence="3" id="KW-0808">Transferase</keyword>
<dbReference type="FunFam" id="1.10.510.10:FF:000005">
    <property type="entry name" value="cAMP-dependent protein kinase catalytic subunit alpha"/>
    <property type="match status" value="1"/>
</dbReference>
<evidence type="ECO:0000313" key="14">
    <source>
        <dbReference type="EMBL" id="CAF3888471.1"/>
    </source>
</evidence>
<evidence type="ECO:0000256" key="2">
    <source>
        <dbReference type="ARBA" id="ARBA00022527"/>
    </source>
</evidence>
<keyword evidence="2" id="KW-0723">Serine/threonine-protein kinase</keyword>
<evidence type="ECO:0000256" key="7">
    <source>
        <dbReference type="ARBA" id="ARBA00047292"/>
    </source>
</evidence>
<evidence type="ECO:0000256" key="3">
    <source>
        <dbReference type="ARBA" id="ARBA00022679"/>
    </source>
</evidence>
<gene>
    <name evidence="13" type="ORF">JYZ213_LOCUS15116</name>
    <name evidence="14" type="ORF">OXD698_LOCUS23283</name>
</gene>
<evidence type="ECO:0000256" key="8">
    <source>
        <dbReference type="ARBA" id="ARBA00047454"/>
    </source>
</evidence>
<dbReference type="PROSITE" id="PS51285">
    <property type="entry name" value="AGC_KINASE_CTER"/>
    <property type="match status" value="1"/>
</dbReference>
<comment type="catalytic activity">
    <reaction evidence="7">
        <text>L-threonyl-[protein] + ATP = O-phospho-L-threonyl-[protein] + ADP + H(+)</text>
        <dbReference type="Rhea" id="RHEA:46608"/>
        <dbReference type="Rhea" id="RHEA-COMP:11060"/>
        <dbReference type="Rhea" id="RHEA-COMP:11605"/>
        <dbReference type="ChEBI" id="CHEBI:15378"/>
        <dbReference type="ChEBI" id="CHEBI:30013"/>
        <dbReference type="ChEBI" id="CHEBI:30616"/>
        <dbReference type="ChEBI" id="CHEBI:61977"/>
        <dbReference type="ChEBI" id="CHEBI:456216"/>
        <dbReference type="EC" id="2.7.11.11"/>
    </reaction>
</comment>
<dbReference type="Proteomes" id="UP000663845">
    <property type="component" value="Unassembled WGS sequence"/>
</dbReference>
<keyword evidence="5" id="KW-0418">Kinase</keyword>
<feature type="binding site" evidence="9">
    <location>
        <position position="97"/>
    </location>
    <ligand>
        <name>ATP</name>
        <dbReference type="ChEBI" id="CHEBI:30616"/>
    </ligand>
</feature>
<feature type="domain" description="Protein kinase" evidence="11">
    <location>
        <begin position="70"/>
        <end position="322"/>
    </location>
</feature>
<dbReference type="PANTHER" id="PTHR24353">
    <property type="entry name" value="CYCLIC NUCLEOTIDE-DEPENDENT PROTEIN KINASE"/>
    <property type="match status" value="1"/>
</dbReference>
<dbReference type="SMART" id="SM00220">
    <property type="entry name" value="S_TKc"/>
    <property type="match status" value="1"/>
</dbReference>
<dbReference type="Pfam" id="PF00069">
    <property type="entry name" value="Pkinase"/>
    <property type="match status" value="1"/>
</dbReference>
<organism evidence="13 15">
    <name type="scientific">Adineta steineri</name>
    <dbReference type="NCBI Taxonomy" id="433720"/>
    <lineage>
        <taxon>Eukaryota</taxon>
        <taxon>Metazoa</taxon>
        <taxon>Spiralia</taxon>
        <taxon>Gnathifera</taxon>
        <taxon>Rotifera</taxon>
        <taxon>Eurotatoria</taxon>
        <taxon>Bdelloidea</taxon>
        <taxon>Adinetida</taxon>
        <taxon>Adinetidae</taxon>
        <taxon>Adineta</taxon>
    </lineage>
</organism>
<evidence type="ECO:0000256" key="9">
    <source>
        <dbReference type="PROSITE-ProRule" id="PRU10141"/>
    </source>
</evidence>
<dbReference type="InterPro" id="IPR000719">
    <property type="entry name" value="Prot_kinase_dom"/>
</dbReference>
<dbReference type="InterPro" id="IPR017441">
    <property type="entry name" value="Protein_kinase_ATP_BS"/>
</dbReference>
<dbReference type="GO" id="GO:0005524">
    <property type="term" value="F:ATP binding"/>
    <property type="evidence" value="ECO:0007669"/>
    <property type="project" value="UniProtKB-UniRule"/>
</dbReference>
<name>A0A814FT29_9BILA</name>
<feature type="domain" description="AGC-kinase C-terminal" evidence="12">
    <location>
        <begin position="323"/>
        <end position="371"/>
    </location>
</feature>
<protein>
    <recommendedName>
        <fullName evidence="1">cAMP-dependent protein kinase</fullName>
        <ecNumber evidence="1">2.7.11.11</ecNumber>
    </recommendedName>
</protein>
<dbReference type="GO" id="GO:0005829">
    <property type="term" value="C:cytosol"/>
    <property type="evidence" value="ECO:0007669"/>
    <property type="project" value="TreeGrafter"/>
</dbReference>
<dbReference type="InterPro" id="IPR000961">
    <property type="entry name" value="AGC-kinase_C"/>
</dbReference>
<dbReference type="PROSITE" id="PS50011">
    <property type="entry name" value="PROTEIN_KINASE_DOM"/>
    <property type="match status" value="1"/>
</dbReference>
<dbReference type="EMBL" id="CAJNOG010000129">
    <property type="protein sequence ID" value="CAF0984595.1"/>
    <property type="molecule type" value="Genomic_DNA"/>
</dbReference>
<keyword evidence="6 9" id="KW-0067">ATP-binding</keyword>
<dbReference type="PROSITE" id="PS00107">
    <property type="entry name" value="PROTEIN_KINASE_ATP"/>
    <property type="match status" value="1"/>
</dbReference>
<dbReference type="GO" id="GO:0005634">
    <property type="term" value="C:nucleus"/>
    <property type="evidence" value="ECO:0007669"/>
    <property type="project" value="TreeGrafter"/>
</dbReference>
<evidence type="ECO:0000256" key="6">
    <source>
        <dbReference type="ARBA" id="ARBA00022840"/>
    </source>
</evidence>
<dbReference type="Gene3D" id="3.30.200.20">
    <property type="entry name" value="Phosphorylase Kinase, domain 1"/>
    <property type="match status" value="1"/>
</dbReference>
<evidence type="ECO:0000259" key="11">
    <source>
        <dbReference type="PROSITE" id="PS50011"/>
    </source>
</evidence>
<dbReference type="SUPFAM" id="SSF56112">
    <property type="entry name" value="Protein kinase-like (PK-like)"/>
    <property type="match status" value="1"/>
</dbReference>
<accession>A0A814FT29</accession>
<evidence type="ECO:0000256" key="5">
    <source>
        <dbReference type="ARBA" id="ARBA00022777"/>
    </source>
</evidence>
<dbReference type="GO" id="GO:0004691">
    <property type="term" value="F:cAMP-dependent protein kinase activity"/>
    <property type="evidence" value="ECO:0007669"/>
    <property type="project" value="UniProtKB-EC"/>
</dbReference>
<evidence type="ECO:0000256" key="1">
    <source>
        <dbReference type="ARBA" id="ARBA00012444"/>
    </source>
</evidence>
<dbReference type="EC" id="2.7.11.11" evidence="1"/>
<dbReference type="Proteomes" id="UP000663844">
    <property type="component" value="Unassembled WGS sequence"/>
</dbReference>
<comment type="catalytic activity">
    <reaction evidence="8">
        <text>L-seryl-[protein] + ATP = O-phospho-L-seryl-[protein] + ADP + H(+)</text>
        <dbReference type="Rhea" id="RHEA:17989"/>
        <dbReference type="Rhea" id="RHEA-COMP:9863"/>
        <dbReference type="Rhea" id="RHEA-COMP:11604"/>
        <dbReference type="ChEBI" id="CHEBI:15378"/>
        <dbReference type="ChEBI" id="CHEBI:29999"/>
        <dbReference type="ChEBI" id="CHEBI:30616"/>
        <dbReference type="ChEBI" id="CHEBI:83421"/>
        <dbReference type="ChEBI" id="CHEBI:456216"/>
        <dbReference type="EC" id="2.7.11.11"/>
    </reaction>
</comment>
<dbReference type="InterPro" id="IPR011009">
    <property type="entry name" value="Kinase-like_dom_sf"/>
</dbReference>
<dbReference type="PANTHER" id="PTHR24353:SF153">
    <property type="entry name" value="CAMP-DEPENDENT PROTEIN KINASE CATALYTIC SUBUNIT 1"/>
    <property type="match status" value="1"/>
</dbReference>
<evidence type="ECO:0000259" key="12">
    <source>
        <dbReference type="PROSITE" id="PS51285"/>
    </source>
</evidence>
<proteinExistence type="predicted"/>
<evidence type="ECO:0000313" key="15">
    <source>
        <dbReference type="Proteomes" id="UP000663845"/>
    </source>
</evidence>
<sequence>MGNCSTSPLVQPTSNVIESNEDHNHQDTPVTANIINQINTHTDAYLERAKLEFETKYAQSFSETAKIEDFQLQRTIGTGSFARVMLVKHDNHLLALKIMKKQSIVEMNVVKHILCEKRILQAINCPFIVHLIYAFKDNAHLYLALEYVSGGEMFANLRKVVRYSEDQAQFYAAQIVLALEYLHYLNIIFRNIKPEDILFAADGYLKLTDFGFAKVTEDQTFTLCGTPEYMAPEIIVGRGHNKSVDYWALGILIYEMTTGSTPFAADDPIENYKKTLIGKFEIPDHFSFDLTDLVSKLLEVHPTKRYGCLKDGTKDIKNHNWFTSIDWIAIREKRLQAPFIPQPGVEYYKNYKEISSTSSETVMYSTEFDIF</sequence>
<evidence type="ECO:0000256" key="4">
    <source>
        <dbReference type="ARBA" id="ARBA00022741"/>
    </source>
</evidence>
<feature type="compositionally biased region" description="Polar residues" evidence="10">
    <location>
        <begin position="1"/>
        <end position="18"/>
    </location>
</feature>
<dbReference type="EMBL" id="CAJOAZ010002054">
    <property type="protein sequence ID" value="CAF3888471.1"/>
    <property type="molecule type" value="Genomic_DNA"/>
</dbReference>
<dbReference type="GO" id="GO:0005952">
    <property type="term" value="C:cAMP-dependent protein kinase complex"/>
    <property type="evidence" value="ECO:0007669"/>
    <property type="project" value="TreeGrafter"/>
</dbReference>
<evidence type="ECO:0000256" key="10">
    <source>
        <dbReference type="SAM" id="MobiDB-lite"/>
    </source>
</evidence>
<evidence type="ECO:0000313" key="13">
    <source>
        <dbReference type="EMBL" id="CAF0984595.1"/>
    </source>
</evidence>
<feature type="region of interest" description="Disordered" evidence="10">
    <location>
        <begin position="1"/>
        <end position="27"/>
    </location>
</feature>
<dbReference type="AlphaFoldDB" id="A0A814FT29"/>